<dbReference type="RefSeq" id="WP_044223456.1">
    <property type="nucleotide sequence ID" value="NZ_JRYR02000001.1"/>
</dbReference>
<dbReference type="Pfam" id="PF00144">
    <property type="entry name" value="Beta-lactamase"/>
    <property type="match status" value="1"/>
</dbReference>
<feature type="domain" description="Beta-lactamase-related" evidence="1">
    <location>
        <begin position="51"/>
        <end position="357"/>
    </location>
</feature>
<dbReference type="InterPro" id="IPR001466">
    <property type="entry name" value="Beta-lactam-related"/>
</dbReference>
<dbReference type="PANTHER" id="PTHR46825">
    <property type="entry name" value="D-ALANYL-D-ALANINE-CARBOXYPEPTIDASE/ENDOPEPTIDASE AMPH"/>
    <property type="match status" value="1"/>
</dbReference>
<dbReference type="PANTHER" id="PTHR46825:SF9">
    <property type="entry name" value="BETA-LACTAMASE-RELATED DOMAIN-CONTAINING PROTEIN"/>
    <property type="match status" value="1"/>
</dbReference>
<dbReference type="Proteomes" id="UP000179797">
    <property type="component" value="Unassembled WGS sequence"/>
</dbReference>
<proteinExistence type="predicted"/>
<dbReference type="SUPFAM" id="SSF56601">
    <property type="entry name" value="beta-lactamase/transpeptidase-like"/>
    <property type="match status" value="1"/>
</dbReference>
<dbReference type="EMBL" id="JRYR02000001">
    <property type="protein sequence ID" value="OHX68215.1"/>
    <property type="molecule type" value="Genomic_DNA"/>
</dbReference>
<dbReference type="OrthoDB" id="9797709at2"/>
<dbReference type="STRING" id="915059.NH26_18605"/>
<protein>
    <recommendedName>
        <fullName evidence="1">Beta-lactamase-related domain-containing protein</fullName>
    </recommendedName>
</protein>
<dbReference type="Gene3D" id="3.40.710.10">
    <property type="entry name" value="DD-peptidase/beta-lactamase superfamily"/>
    <property type="match status" value="1"/>
</dbReference>
<evidence type="ECO:0000313" key="3">
    <source>
        <dbReference type="Proteomes" id="UP000179797"/>
    </source>
</evidence>
<reference evidence="2 3" key="1">
    <citation type="journal article" date="2012" name="Int. J. Syst. Evol. Microbiol.">
        <title>Flammeovirga pacifica sp. nov., isolated from deep-sea sediment.</title>
        <authorList>
            <person name="Xu H."/>
            <person name="Fu Y."/>
            <person name="Yang N."/>
            <person name="Ding Z."/>
            <person name="Lai Q."/>
            <person name="Zeng R."/>
        </authorList>
    </citation>
    <scope>NUCLEOTIDE SEQUENCE [LARGE SCALE GENOMIC DNA]</scope>
    <source>
        <strain evidence="3">DSM 24597 / LMG 26175 / WPAGA1</strain>
    </source>
</reference>
<dbReference type="AlphaFoldDB" id="A0A1S1Z561"/>
<dbReference type="InterPro" id="IPR012338">
    <property type="entry name" value="Beta-lactam/transpept-like"/>
</dbReference>
<sequence>MRYLIFLFLFTNSIVFGQVNQKDINKYERFVNKLLNEGNKAPVTNIFYYLSNGEQVIQKGIGHITKGDEKVDKNSTFKIASQTKMFTAVVILQLMEEGKLKLDDKVYQYLHHLDYLQFDSLHLYQDESYGKEITVKQLLQHRSGLGDIFVDTYQEFIDYTKQHLQKQWTPEDLFEFYYSHQVNHKTHFQPDSSYYYTDVGYFLLGLTIENITKKPLAQNYRERIIDPLGMSSTYFEYHEENPSTHQQGHAFIGGWDVTADVNTSYDWAGGGLVSNTSDLSTFIHALFDLKLYKNQSTLEQMTEARSLGRTYGMGLTTFSFHNHMYYGHGGFWGSLMAYDPIRKRTIILSINQSEPAFNEMKLIKKSVLLVE</sequence>
<accession>A0A1S1Z561</accession>
<name>A0A1S1Z561_FLAPC</name>
<comment type="caution">
    <text evidence="2">The sequence shown here is derived from an EMBL/GenBank/DDBJ whole genome shotgun (WGS) entry which is preliminary data.</text>
</comment>
<evidence type="ECO:0000259" key="1">
    <source>
        <dbReference type="Pfam" id="PF00144"/>
    </source>
</evidence>
<dbReference type="InterPro" id="IPR050491">
    <property type="entry name" value="AmpC-like"/>
</dbReference>
<gene>
    <name evidence="2" type="ORF">NH26_18605</name>
</gene>
<organism evidence="2 3">
    <name type="scientific">Flammeovirga pacifica</name>
    <dbReference type="NCBI Taxonomy" id="915059"/>
    <lineage>
        <taxon>Bacteria</taxon>
        <taxon>Pseudomonadati</taxon>
        <taxon>Bacteroidota</taxon>
        <taxon>Cytophagia</taxon>
        <taxon>Cytophagales</taxon>
        <taxon>Flammeovirgaceae</taxon>
        <taxon>Flammeovirga</taxon>
    </lineage>
</organism>
<keyword evidence="3" id="KW-1185">Reference proteome</keyword>
<evidence type="ECO:0000313" key="2">
    <source>
        <dbReference type="EMBL" id="OHX68215.1"/>
    </source>
</evidence>